<dbReference type="PANTHER" id="PTHR43471">
    <property type="entry name" value="ABC TRANSPORTER PERMEASE"/>
    <property type="match status" value="1"/>
</dbReference>
<dbReference type="PANTHER" id="PTHR43471:SF1">
    <property type="entry name" value="ABC TRANSPORTER PERMEASE PROTEIN NOSY-RELATED"/>
    <property type="match status" value="1"/>
</dbReference>
<dbReference type="AlphaFoldDB" id="Q1LDK1"/>
<dbReference type="GO" id="GO:0005886">
    <property type="term" value="C:plasma membrane"/>
    <property type="evidence" value="ECO:0007669"/>
    <property type="project" value="UniProtKB-SubCell"/>
</dbReference>
<keyword evidence="2" id="KW-0614">Plasmid</keyword>
<feature type="transmembrane region" description="Helical" evidence="1">
    <location>
        <begin position="109"/>
        <end position="132"/>
    </location>
</feature>
<protein>
    <submittedName>
        <fullName evidence="2">Transmembrane component of ABC-type transporter</fullName>
    </submittedName>
</protein>
<organism evidence="2 3">
    <name type="scientific">Cupriavidus metallidurans (strain ATCC 43123 / DSM 2839 / NBRC 102507 / CH34)</name>
    <name type="common">Ralstonia metallidurans</name>
    <dbReference type="NCBI Taxonomy" id="266264"/>
    <lineage>
        <taxon>Bacteria</taxon>
        <taxon>Pseudomonadati</taxon>
        <taxon>Pseudomonadota</taxon>
        <taxon>Betaproteobacteria</taxon>
        <taxon>Burkholderiales</taxon>
        <taxon>Burkholderiaceae</taxon>
        <taxon>Cupriavidus</taxon>
    </lineage>
</organism>
<feature type="transmembrane region" description="Helical" evidence="1">
    <location>
        <begin position="250"/>
        <end position="269"/>
    </location>
</feature>
<reference evidence="3" key="1">
    <citation type="journal article" date="2010" name="PLoS ONE">
        <title>The complete genome sequence of Cupriavidus metallidurans strain CH34, a master survivalist in harsh and anthropogenic environments.</title>
        <authorList>
            <person name="Janssen P.J."/>
            <person name="Van Houdt R."/>
            <person name="Moors H."/>
            <person name="Monsieurs P."/>
            <person name="Morin N."/>
            <person name="Michaux A."/>
            <person name="Benotmane M.A."/>
            <person name="Leys N."/>
            <person name="Vallaeys T."/>
            <person name="Lapidus A."/>
            <person name="Monchy S."/>
            <person name="Medigue C."/>
            <person name="Taghavi S."/>
            <person name="McCorkle S."/>
            <person name="Dunn J."/>
            <person name="van der Lelie D."/>
            <person name="Mergeay M."/>
        </authorList>
    </citation>
    <scope>NUCLEOTIDE SEQUENCE [LARGE SCALE GENOMIC DNA]</scope>
    <source>
        <strain evidence="3">ATCC 43123 / DSM 2839 / NBRC 102507 / CH34</strain>
    </source>
</reference>
<feature type="transmembrane region" description="Helical" evidence="1">
    <location>
        <begin position="144"/>
        <end position="167"/>
    </location>
</feature>
<feature type="transmembrane region" description="Helical" evidence="1">
    <location>
        <begin position="179"/>
        <end position="199"/>
    </location>
</feature>
<keyword evidence="1 2" id="KW-0812">Transmembrane</keyword>
<proteinExistence type="predicted"/>
<sequence length="273" mass="29497">MAIECRQVVTLAAKELRDRLRNRWVLAVATVFAVFSLVICYFGGAEQGTLGPRSLEFVITSLVSLVIYLIPMIALLLGFDAVVGERERGSLDLLLALPVTRFEVLLGKYLGLAVALTLSTLAGFALMVVLLWQQFGWVGLFHAFGFVVSSILLGLVFLSLSLLISVISRDRARASGAAIGLWFGFVLVFDLLMLGLLVASGGSFGGEALAYVLLLNPTDIFRILNVFSLEQLRGLQGLVSIVPPALDNPWAMGGAMLGWIAAPLALAAWRFRL</sequence>
<dbReference type="Pfam" id="PF12679">
    <property type="entry name" value="ABC2_membrane_2"/>
    <property type="match status" value="1"/>
</dbReference>
<evidence type="ECO:0000313" key="3">
    <source>
        <dbReference type="Proteomes" id="UP000002429"/>
    </source>
</evidence>
<dbReference type="GO" id="GO:0140359">
    <property type="term" value="F:ABC-type transporter activity"/>
    <property type="evidence" value="ECO:0007669"/>
    <property type="project" value="InterPro"/>
</dbReference>
<dbReference type="Proteomes" id="UP000002429">
    <property type="component" value="Plasmid megaplasmid"/>
</dbReference>
<keyword evidence="1" id="KW-1133">Transmembrane helix</keyword>
<feature type="transmembrane region" description="Helical" evidence="1">
    <location>
        <begin position="24"/>
        <end position="45"/>
    </location>
</feature>
<feature type="transmembrane region" description="Helical" evidence="1">
    <location>
        <begin position="57"/>
        <end position="79"/>
    </location>
</feature>
<evidence type="ECO:0000313" key="2">
    <source>
        <dbReference type="EMBL" id="ABF11775.1"/>
    </source>
</evidence>
<geneLocation type="plasmid" evidence="2 3">
    <name>megaplasmid</name>
</geneLocation>
<dbReference type="HOGENOM" id="CLU_071765_1_0_4"/>
<dbReference type="EMBL" id="CP000353">
    <property type="protein sequence ID" value="ABF11775.1"/>
    <property type="molecule type" value="Genomic_DNA"/>
</dbReference>
<name>Q1LDK1_CUPMC</name>
<keyword evidence="3" id="KW-1185">Reference proteome</keyword>
<gene>
    <name evidence="2" type="primary">nosY</name>
    <name evidence="2" type="ordered locus">Rmet_4913</name>
</gene>
<keyword evidence="1" id="KW-0472">Membrane</keyword>
<accession>Q1LDK1</accession>
<evidence type="ECO:0000256" key="1">
    <source>
        <dbReference type="SAM" id="Phobius"/>
    </source>
</evidence>
<dbReference type="RefSeq" id="WP_011519334.1">
    <property type="nucleotide sequence ID" value="NC_007974.2"/>
</dbReference>
<dbReference type="eggNOG" id="COG1277">
    <property type="taxonomic scope" value="Bacteria"/>
</dbReference>
<dbReference type="KEGG" id="rme:Rmet_4913"/>